<dbReference type="Gene3D" id="3.40.50.1010">
    <property type="entry name" value="5'-nuclease"/>
    <property type="match status" value="1"/>
</dbReference>
<dbReference type="InterPro" id="IPR039436">
    <property type="entry name" value="Asteroid_dom"/>
</dbReference>
<dbReference type="AlphaFoldDB" id="A0AAN6J1X3"/>
<dbReference type="Proteomes" id="UP001161757">
    <property type="component" value="Unassembled WGS sequence"/>
</dbReference>
<feature type="region of interest" description="Disordered" evidence="2">
    <location>
        <begin position="239"/>
        <end position="266"/>
    </location>
</feature>
<feature type="region of interest" description="Disordered" evidence="2">
    <location>
        <begin position="691"/>
        <end position="726"/>
    </location>
</feature>
<evidence type="ECO:0000256" key="1">
    <source>
        <dbReference type="ARBA" id="ARBA00007398"/>
    </source>
</evidence>
<dbReference type="InterPro" id="IPR029060">
    <property type="entry name" value="PIN-like_dom_sf"/>
</dbReference>
<dbReference type="InterPro" id="IPR026832">
    <property type="entry name" value="Asteroid"/>
</dbReference>
<comment type="similarity">
    <text evidence="1">Belongs to the asteroid family.</text>
</comment>
<dbReference type="PANTHER" id="PTHR15665">
    <property type="entry name" value="ASTEROID PROTEIN"/>
    <property type="match status" value="1"/>
</dbReference>
<evidence type="ECO:0000256" key="2">
    <source>
        <dbReference type="SAM" id="MobiDB-lite"/>
    </source>
</evidence>
<dbReference type="CDD" id="cd18675">
    <property type="entry name" value="PIN_SpAst1-like"/>
    <property type="match status" value="1"/>
</dbReference>
<sequence length="726" mass="80397">MGIPRLSQDLHPYADHVILGQSQSSSTALPSEESGKDVHSLIIDGPSLVYYIYNKLLVYKAFRSCTTAAISIPSYQEINQAAHHFLDELTSHGVDVSDIFFDGGLPETKRGVRLDRMERLRQQLETYRKVHPESFPLGPPQQVPIDYDEALWRATAPIMSSGRKPTLPAPPFMVASVIELLQASPDWKSKVHIVPGEADLSCATAARQTAGSAILTNDSDLAVHDLGCKGRIVLLQSLEKKTKHKHKPTPTSKTSTKTTTQNETSPGQITALALTPTHMAQRLNVSSLLRFGFERSIDQSLSISLVRERARDDSRLDKYRAEYAAFAQEYLPLPSTTTNSDDRPPFPVPTTLLNSIDPRTCELVVDVTDKDTPHIYLTPLVEDPARDSSWSYGADIRQLAYSVVLLYNRANSSTHETVTVTEYARKGQRIAAAQINPPSVPQIQIHLTETLGLLQDYLSPTSTQDGSPGMETNYSVMNWYILAFSLVRRQKIEAGKSVPPPTQILQLLGIDGSNPRSSPRAVPWDDIHLLANLHAVLYSFRMLKQILNYVFLNGRIAEPVQNNTQYDINNSDDNADAAASPSAISSISTQMKQLSQKLELMPDIQHLFLDISHLRLMGRGLYDDTQFSTVIRHARNMLGLDDDASKSLQSTPDYPHGAPAGRDAAEKSGSYIQHDEDPVIITGTKDWIASKPMKKKRKTNHTAATGAERSVTTTKSSNPFDLLMED</sequence>
<feature type="region of interest" description="Disordered" evidence="2">
    <location>
        <begin position="643"/>
        <end position="670"/>
    </location>
</feature>
<accession>A0AAN6J1X3</accession>
<feature type="compositionally biased region" description="Low complexity" evidence="2">
    <location>
        <begin position="249"/>
        <end position="260"/>
    </location>
</feature>
<dbReference type="PANTHER" id="PTHR15665:SF1">
    <property type="entry name" value="PROTEIN ASTEROID HOMOLOG 1"/>
    <property type="match status" value="1"/>
</dbReference>
<evidence type="ECO:0000313" key="4">
    <source>
        <dbReference type="EMBL" id="KAJ8994951.1"/>
    </source>
</evidence>
<protein>
    <recommendedName>
        <fullName evidence="3">Asteroid domain-containing protein</fullName>
    </recommendedName>
</protein>
<name>A0AAN6J1X3_EXODE</name>
<gene>
    <name evidence="4" type="ORF">HRR80_001645</name>
</gene>
<dbReference type="Pfam" id="PF12813">
    <property type="entry name" value="XPG_I_2"/>
    <property type="match status" value="1"/>
</dbReference>
<reference evidence="4" key="1">
    <citation type="submission" date="2023-01" db="EMBL/GenBank/DDBJ databases">
        <title>Exophiala dermititidis isolated from Cystic Fibrosis Patient.</title>
        <authorList>
            <person name="Kurbessoian T."/>
            <person name="Crocker A."/>
            <person name="Murante D."/>
            <person name="Hogan D.A."/>
            <person name="Stajich J.E."/>
        </authorList>
    </citation>
    <scope>NUCLEOTIDE SEQUENCE</scope>
    <source>
        <strain evidence="4">Ex8</strain>
    </source>
</reference>
<dbReference type="SUPFAM" id="SSF88723">
    <property type="entry name" value="PIN domain-like"/>
    <property type="match status" value="1"/>
</dbReference>
<dbReference type="EMBL" id="JAJGCB010000002">
    <property type="protein sequence ID" value="KAJ8994951.1"/>
    <property type="molecule type" value="Genomic_DNA"/>
</dbReference>
<proteinExistence type="inferred from homology"/>
<evidence type="ECO:0000259" key="3">
    <source>
        <dbReference type="Pfam" id="PF12813"/>
    </source>
</evidence>
<comment type="caution">
    <text evidence="4">The sequence shown here is derived from an EMBL/GenBank/DDBJ whole genome shotgun (WGS) entry which is preliminary data.</text>
</comment>
<evidence type="ECO:0000313" key="5">
    <source>
        <dbReference type="Proteomes" id="UP001161757"/>
    </source>
</evidence>
<feature type="compositionally biased region" description="Polar residues" evidence="2">
    <location>
        <begin position="710"/>
        <end position="719"/>
    </location>
</feature>
<feature type="domain" description="Asteroid" evidence="3">
    <location>
        <begin position="170"/>
        <end position="435"/>
    </location>
</feature>
<organism evidence="4 5">
    <name type="scientific">Exophiala dermatitidis</name>
    <name type="common">Black yeast-like fungus</name>
    <name type="synonym">Wangiella dermatitidis</name>
    <dbReference type="NCBI Taxonomy" id="5970"/>
    <lineage>
        <taxon>Eukaryota</taxon>
        <taxon>Fungi</taxon>
        <taxon>Dikarya</taxon>
        <taxon>Ascomycota</taxon>
        <taxon>Pezizomycotina</taxon>
        <taxon>Eurotiomycetes</taxon>
        <taxon>Chaetothyriomycetidae</taxon>
        <taxon>Chaetothyriales</taxon>
        <taxon>Herpotrichiellaceae</taxon>
        <taxon>Exophiala</taxon>
    </lineage>
</organism>